<evidence type="ECO:0000256" key="3">
    <source>
        <dbReference type="ARBA" id="ARBA00022448"/>
    </source>
</evidence>
<feature type="transmembrane region" description="Helical" evidence="8">
    <location>
        <begin position="946"/>
        <end position="968"/>
    </location>
</feature>
<dbReference type="NCBIfam" id="TIGR00914">
    <property type="entry name" value="2A0601"/>
    <property type="match status" value="1"/>
</dbReference>
<evidence type="ECO:0000313" key="10">
    <source>
        <dbReference type="Proteomes" id="UP001233535"/>
    </source>
</evidence>
<comment type="caution">
    <text evidence="9">The sequence shown here is derived from an EMBL/GenBank/DDBJ whole genome shotgun (WGS) entry which is preliminary data.</text>
</comment>
<keyword evidence="6 8" id="KW-1133">Transmembrane helix</keyword>
<accession>A0ABU1CGT3</accession>
<name>A0ABU1CGT3_9GAMM</name>
<protein>
    <submittedName>
        <fullName evidence="9">CusA/CzcA family heavy metal efflux RND transporter</fullName>
    </submittedName>
</protein>
<dbReference type="PANTHER" id="PTHR32063:SF24">
    <property type="entry name" value="CATION EFFLUX SYSTEM (ACRB_ACRD_ACRF FAMILY)"/>
    <property type="match status" value="1"/>
</dbReference>
<gene>
    <name evidence="9" type="ORF">P8609_14500</name>
</gene>
<dbReference type="Gene3D" id="3.30.70.1430">
    <property type="entry name" value="Multidrug efflux transporter AcrB pore domain"/>
    <property type="match status" value="2"/>
</dbReference>
<feature type="transmembrane region" description="Helical" evidence="8">
    <location>
        <begin position="1021"/>
        <end position="1047"/>
    </location>
</feature>
<feature type="transmembrane region" description="Helical" evidence="8">
    <location>
        <begin position="453"/>
        <end position="472"/>
    </location>
</feature>
<evidence type="ECO:0000256" key="1">
    <source>
        <dbReference type="ARBA" id="ARBA00004651"/>
    </source>
</evidence>
<comment type="subcellular location">
    <subcellularLocation>
        <location evidence="1">Cell membrane</location>
        <topology evidence="1">Multi-pass membrane protein</topology>
    </subcellularLocation>
</comment>
<proteinExistence type="inferred from homology"/>
<dbReference type="Gene3D" id="3.30.70.1440">
    <property type="entry name" value="Multidrug efflux transporter AcrB pore domain"/>
    <property type="match status" value="1"/>
</dbReference>
<keyword evidence="5 8" id="KW-0812">Transmembrane</keyword>
<feature type="transmembrane region" description="Helical" evidence="8">
    <location>
        <begin position="529"/>
        <end position="555"/>
    </location>
</feature>
<dbReference type="Proteomes" id="UP001233535">
    <property type="component" value="Unassembled WGS sequence"/>
</dbReference>
<dbReference type="PRINTS" id="PR00702">
    <property type="entry name" value="ACRIFLAVINRP"/>
</dbReference>
<feature type="transmembrane region" description="Helical" evidence="8">
    <location>
        <begin position="918"/>
        <end position="940"/>
    </location>
</feature>
<dbReference type="Gene3D" id="1.20.1640.10">
    <property type="entry name" value="Multidrug efflux transporter AcrB transmembrane domain"/>
    <property type="match status" value="2"/>
</dbReference>
<feature type="transmembrane region" description="Helical" evidence="8">
    <location>
        <begin position="369"/>
        <end position="389"/>
    </location>
</feature>
<dbReference type="RefSeq" id="WP_309263477.1">
    <property type="nucleotide sequence ID" value="NZ_JARUHG010000005.1"/>
</dbReference>
<organism evidence="9 10">
    <name type="scientific">Lysobacter arvi</name>
    <dbReference type="NCBI Taxonomy" id="3038776"/>
    <lineage>
        <taxon>Bacteria</taxon>
        <taxon>Pseudomonadati</taxon>
        <taxon>Pseudomonadota</taxon>
        <taxon>Gammaproteobacteria</taxon>
        <taxon>Lysobacterales</taxon>
        <taxon>Lysobacteraceae</taxon>
        <taxon>Lysobacter</taxon>
    </lineage>
</organism>
<dbReference type="InterPro" id="IPR027463">
    <property type="entry name" value="AcrB_DN_DC_subdom"/>
</dbReference>
<evidence type="ECO:0000256" key="2">
    <source>
        <dbReference type="ARBA" id="ARBA00010942"/>
    </source>
</evidence>
<keyword evidence="4" id="KW-1003">Cell membrane</keyword>
<keyword evidence="10" id="KW-1185">Reference proteome</keyword>
<feature type="transmembrane region" description="Helical" evidence="8">
    <location>
        <begin position="346"/>
        <end position="362"/>
    </location>
</feature>
<feature type="transmembrane region" description="Helical" evidence="8">
    <location>
        <begin position="892"/>
        <end position="911"/>
    </location>
</feature>
<dbReference type="SUPFAM" id="SSF82866">
    <property type="entry name" value="Multidrug efflux transporter AcrB transmembrane domain"/>
    <property type="match status" value="2"/>
</dbReference>
<feature type="transmembrane region" description="Helical" evidence="8">
    <location>
        <begin position="989"/>
        <end position="1009"/>
    </location>
</feature>
<dbReference type="SUPFAM" id="SSF82714">
    <property type="entry name" value="Multidrug efflux transporter AcrB TolC docking domain, DN and DC subdomains"/>
    <property type="match status" value="2"/>
</dbReference>
<evidence type="ECO:0000313" key="9">
    <source>
        <dbReference type="EMBL" id="MDR0184171.1"/>
    </source>
</evidence>
<keyword evidence="3" id="KW-0813">Transport</keyword>
<dbReference type="Gene3D" id="3.30.2090.10">
    <property type="entry name" value="Multidrug efflux transporter AcrB TolC docking domain, DN and DC subdomains"/>
    <property type="match status" value="2"/>
</dbReference>
<comment type="similarity">
    <text evidence="2">Belongs to the resistance-nodulation-cell division (RND) (TC 2.A.6) family.</text>
</comment>
<reference evidence="9 10" key="1">
    <citation type="submission" date="2023-04" db="EMBL/GenBank/DDBJ databases">
        <title>Lysobacter sp. strain UC isolated from soil sample.</title>
        <authorList>
            <person name="Choksket S."/>
            <person name="Harshvardhan F."/>
            <person name="Rana R."/>
            <person name="Patil P.B."/>
            <person name="Korpole S."/>
        </authorList>
    </citation>
    <scope>NUCLEOTIDE SEQUENCE [LARGE SCALE GENOMIC DNA]</scope>
    <source>
        <strain evidence="9 10">UC</strain>
    </source>
</reference>
<evidence type="ECO:0000256" key="4">
    <source>
        <dbReference type="ARBA" id="ARBA00022475"/>
    </source>
</evidence>
<dbReference type="InterPro" id="IPR004763">
    <property type="entry name" value="CusA-like"/>
</dbReference>
<evidence type="ECO:0000256" key="5">
    <source>
        <dbReference type="ARBA" id="ARBA00022692"/>
    </source>
</evidence>
<feature type="transmembrane region" description="Helical" evidence="8">
    <location>
        <begin position="395"/>
        <end position="418"/>
    </location>
</feature>
<dbReference type="Pfam" id="PF00873">
    <property type="entry name" value="ACR_tran"/>
    <property type="match status" value="1"/>
</dbReference>
<dbReference type="InterPro" id="IPR001036">
    <property type="entry name" value="Acrflvin-R"/>
</dbReference>
<evidence type="ECO:0000256" key="6">
    <source>
        <dbReference type="ARBA" id="ARBA00022989"/>
    </source>
</evidence>
<evidence type="ECO:0000256" key="8">
    <source>
        <dbReference type="SAM" id="Phobius"/>
    </source>
</evidence>
<sequence>MLENLIRFAIRQRWLMMALTAALVALGVWSFRQLPIDATPDITNVQVQINTQAPGYSPLEAEQRVTFPIETALAGLPKLDYTRSLSRYGLSQVTVVFEDGTDLFFARQQVAERLQQVKSQLPAGLEPELGPISTGLGEIFMYTVEADPAARKPDGTPWTSTDLRTLQDWVVRPQLRNTPGVTEVNTIGGYARQMHITPDPARLVALGFGLRDIVAAVAANNRNVGAGYIERNGQQFLVRVPGQVAGLDAIGEIVLDRREGVPIRVRDVAQVGEGPELRTGAATQDGREVVLGTVFMLVGANSRDVAQAAAAKVRSANASLPAGVKAHAVYDRTALVDRTIATVTKNLVEGALLVVVVLFLLLGNLRAALITAAVIPLSMLFTITGMVRGGVSGNLMSLGALDFGLIVDGAVIIVENCLRRFGQAQHARARELTDEERFDLTASATAEVIRPSLFGLGIIAAVYLPVFALTGIEGKMFHPMAITVVLALTGAMLLSLTFVPAAIALALRGRVAEKESRLIAWAQRGYRPALAWTLSHRALAIGAAATLVVACALLATRLGSEFIPGLDEGDVTVHALRIPGTSLGQAVTMQAQLERSFHAMPEVERVFSKIGTAEIANDPMPPSVADTYVMLKPRAQWPDPRKPKAQLLAEMEAVAQRLPGNNYEFTQPIQMRMNELISGVRADVAVKVYGDDLDTLVRVAREVETVMAQVPGAADVKSEQATGLPLLSIAPDRRALAGYGLNPGDVQDTVATAIGGEVAGQLFEGDRRFDIVVRLPDAMRSDPARLADLPIPLRDGGNADESSRDATWAAGAPRTVPLREVARIQTVLGPNQINREDGKRRVVVTANVRERDLGGFVAELQRRLQREVSLPPGYWLGYGGTFEQLISASQRLAVVVPVTLVVILALLFWAFGSAKDAALVFSGVPLALTGGVIALALRGIPLSISAGVGFIALSGVAVLNGLVLVSFIRRLREQATPLHEAVVEGALGRLRPVLMTALVASLGFVPMALNVGAGSEVQRPLATVVIGGIVSSTLLTLLVLPALYAWAHRDKA</sequence>
<dbReference type="EMBL" id="JARUHG010000005">
    <property type="protein sequence ID" value="MDR0184171.1"/>
    <property type="molecule type" value="Genomic_DNA"/>
</dbReference>
<dbReference type="PANTHER" id="PTHR32063">
    <property type="match status" value="1"/>
</dbReference>
<evidence type="ECO:0000256" key="7">
    <source>
        <dbReference type="ARBA" id="ARBA00023136"/>
    </source>
</evidence>
<dbReference type="SUPFAM" id="SSF82693">
    <property type="entry name" value="Multidrug efflux transporter AcrB pore domain, PN1, PN2, PC1 and PC2 subdomains"/>
    <property type="match status" value="3"/>
</dbReference>
<keyword evidence="7 8" id="KW-0472">Membrane</keyword>
<feature type="transmembrane region" description="Helical" evidence="8">
    <location>
        <begin position="484"/>
        <end position="508"/>
    </location>
</feature>
<dbReference type="Gene3D" id="3.30.70.1320">
    <property type="entry name" value="Multidrug efflux transporter AcrB pore domain like"/>
    <property type="match status" value="1"/>
</dbReference>